<proteinExistence type="predicted"/>
<evidence type="ECO:0000313" key="1">
    <source>
        <dbReference type="EMBL" id="KAF2993687.1"/>
    </source>
</evidence>
<evidence type="ECO:0000313" key="2">
    <source>
        <dbReference type="Proteomes" id="UP000801428"/>
    </source>
</evidence>
<reference evidence="1" key="1">
    <citation type="submission" date="2019-04" db="EMBL/GenBank/DDBJ databases">
        <title>Sequencing of skin fungus with MAO and IRED activity.</title>
        <authorList>
            <person name="Marsaioli A.J."/>
            <person name="Bonatto J.M.C."/>
            <person name="Reis Junior O."/>
        </authorList>
    </citation>
    <scope>NUCLEOTIDE SEQUENCE</scope>
    <source>
        <strain evidence="1">30M1</strain>
    </source>
</reference>
<sequence length="114" mass="12623">MEAAGLAFGVIPVAVGILNSYKVVRHTLHSCRHFADEIEEIDARLKSARAYFNNEVQLLRRLAKGTPQVKSFGGDVDSALKASYESCLTTLNRTGKLLDEIQKELLAFESQVSR</sequence>
<protein>
    <recommendedName>
        <fullName evidence="3">Fungal N-terminal domain-containing protein</fullName>
    </recommendedName>
</protein>
<dbReference type="EMBL" id="SWKU01000049">
    <property type="protein sequence ID" value="KAF2993687.1"/>
    <property type="molecule type" value="Genomic_DNA"/>
</dbReference>
<dbReference type="OrthoDB" id="5331891at2759"/>
<gene>
    <name evidence="1" type="ORF">E8E13_001644</name>
</gene>
<evidence type="ECO:0008006" key="3">
    <source>
        <dbReference type="Google" id="ProtNLM"/>
    </source>
</evidence>
<dbReference type="AlphaFoldDB" id="A0A9P4W5E6"/>
<organism evidence="1 2">
    <name type="scientific">Curvularia kusanoi</name>
    <name type="common">Cochliobolus kusanoi</name>
    <dbReference type="NCBI Taxonomy" id="90978"/>
    <lineage>
        <taxon>Eukaryota</taxon>
        <taxon>Fungi</taxon>
        <taxon>Dikarya</taxon>
        <taxon>Ascomycota</taxon>
        <taxon>Pezizomycotina</taxon>
        <taxon>Dothideomycetes</taxon>
        <taxon>Pleosporomycetidae</taxon>
        <taxon>Pleosporales</taxon>
        <taxon>Pleosporineae</taxon>
        <taxon>Pleosporaceae</taxon>
        <taxon>Curvularia</taxon>
    </lineage>
</organism>
<keyword evidence="2" id="KW-1185">Reference proteome</keyword>
<accession>A0A9P4W5E6</accession>
<name>A0A9P4W5E6_CURKU</name>
<comment type="caution">
    <text evidence="1">The sequence shown here is derived from an EMBL/GenBank/DDBJ whole genome shotgun (WGS) entry which is preliminary data.</text>
</comment>
<dbReference type="Proteomes" id="UP000801428">
    <property type="component" value="Unassembled WGS sequence"/>
</dbReference>